<organism evidence="2 3">
    <name type="scientific">Homoserinibacter gongjuensis</name>
    <dbReference type="NCBI Taxonomy" id="1162968"/>
    <lineage>
        <taxon>Bacteria</taxon>
        <taxon>Bacillati</taxon>
        <taxon>Actinomycetota</taxon>
        <taxon>Actinomycetes</taxon>
        <taxon>Micrococcales</taxon>
        <taxon>Microbacteriaceae</taxon>
        <taxon>Homoserinibacter</taxon>
    </lineage>
</organism>
<sequence>MQFSEPIGEHRKGHPDQHESRVEPEQQQRSGRCDEHEPDTRGTGDHTSTLLGPKRVFGPGSDGIACTPGGPG</sequence>
<keyword evidence="3" id="KW-1185">Reference proteome</keyword>
<accession>A0ABQ6K1H9</accession>
<name>A0ABQ6K1H9_9MICO</name>
<reference evidence="3" key="1">
    <citation type="journal article" date="2019" name="Int. J. Syst. Evol. Microbiol.">
        <title>The Global Catalogue of Microorganisms (GCM) 10K type strain sequencing project: providing services to taxonomists for standard genome sequencing and annotation.</title>
        <authorList>
            <consortium name="The Broad Institute Genomics Platform"/>
            <consortium name="The Broad Institute Genome Sequencing Center for Infectious Disease"/>
            <person name="Wu L."/>
            <person name="Ma J."/>
        </authorList>
    </citation>
    <scope>NUCLEOTIDE SEQUENCE [LARGE SCALE GENOMIC DNA]</scope>
    <source>
        <strain evidence="3">NBRC 108755</strain>
    </source>
</reference>
<feature type="region of interest" description="Disordered" evidence="1">
    <location>
        <begin position="1"/>
        <end position="72"/>
    </location>
</feature>
<protein>
    <submittedName>
        <fullName evidence="2">Uncharacterized protein</fullName>
    </submittedName>
</protein>
<dbReference type="Proteomes" id="UP001157069">
    <property type="component" value="Unassembled WGS sequence"/>
</dbReference>
<dbReference type="EMBL" id="BSVA01000001">
    <property type="protein sequence ID" value="GMA92631.1"/>
    <property type="molecule type" value="Genomic_DNA"/>
</dbReference>
<evidence type="ECO:0000256" key="1">
    <source>
        <dbReference type="SAM" id="MobiDB-lite"/>
    </source>
</evidence>
<proteinExistence type="predicted"/>
<evidence type="ECO:0000313" key="2">
    <source>
        <dbReference type="EMBL" id="GMA92631.1"/>
    </source>
</evidence>
<comment type="caution">
    <text evidence="2">The sequence shown here is derived from an EMBL/GenBank/DDBJ whole genome shotgun (WGS) entry which is preliminary data.</text>
</comment>
<feature type="compositionally biased region" description="Basic and acidic residues" evidence="1">
    <location>
        <begin position="7"/>
        <end position="44"/>
    </location>
</feature>
<evidence type="ECO:0000313" key="3">
    <source>
        <dbReference type="Proteomes" id="UP001157069"/>
    </source>
</evidence>
<gene>
    <name evidence="2" type="ORF">GCM10025869_31600</name>
</gene>